<accession>A0A1Q9LMI9</accession>
<dbReference type="AlphaFoldDB" id="A0A1Q9LMI9"/>
<reference evidence="1 2" key="1">
    <citation type="submission" date="2016-10" db="EMBL/GenBank/DDBJ databases">
        <title>The Draft Genome Sequence of Actinokineospora bangkokensis 44EHWT reveals the biosynthetic pathway of antifungal compounds Thailandins with unusual extender unit butylmalonyl-CoA.</title>
        <authorList>
            <person name="Greule A."/>
            <person name="Intra B."/>
            <person name="Flemming S."/>
            <person name="Rommel M.G."/>
            <person name="Panbangred W."/>
            <person name="Bechthold A."/>
        </authorList>
    </citation>
    <scope>NUCLEOTIDE SEQUENCE [LARGE SCALE GENOMIC DNA]</scope>
    <source>
        <strain evidence="1 2">44EHW</strain>
    </source>
</reference>
<keyword evidence="2" id="KW-1185">Reference proteome</keyword>
<dbReference type="OrthoDB" id="1936983at2"/>
<dbReference type="EMBL" id="MKQR01000011">
    <property type="protein sequence ID" value="OLR93240.1"/>
    <property type="molecule type" value="Genomic_DNA"/>
</dbReference>
<comment type="caution">
    <text evidence="1">The sequence shown here is derived from an EMBL/GenBank/DDBJ whole genome shotgun (WGS) entry which is preliminary data.</text>
</comment>
<protein>
    <recommendedName>
        <fullName evidence="3">Peptidase M28 domain-containing protein</fullName>
    </recommendedName>
</protein>
<dbReference type="SUPFAM" id="SSF53187">
    <property type="entry name" value="Zn-dependent exopeptidases"/>
    <property type="match status" value="1"/>
</dbReference>
<evidence type="ECO:0008006" key="3">
    <source>
        <dbReference type="Google" id="ProtNLM"/>
    </source>
</evidence>
<evidence type="ECO:0000313" key="2">
    <source>
        <dbReference type="Proteomes" id="UP000186040"/>
    </source>
</evidence>
<evidence type="ECO:0000313" key="1">
    <source>
        <dbReference type="EMBL" id="OLR93240.1"/>
    </source>
</evidence>
<dbReference type="STRING" id="1193682.BJP25_17285"/>
<proteinExistence type="predicted"/>
<dbReference type="Gene3D" id="3.50.30.30">
    <property type="match status" value="1"/>
</dbReference>
<dbReference type="Proteomes" id="UP000186040">
    <property type="component" value="Unassembled WGS sequence"/>
</dbReference>
<organism evidence="1 2">
    <name type="scientific">Actinokineospora bangkokensis</name>
    <dbReference type="NCBI Taxonomy" id="1193682"/>
    <lineage>
        <taxon>Bacteria</taxon>
        <taxon>Bacillati</taxon>
        <taxon>Actinomycetota</taxon>
        <taxon>Actinomycetes</taxon>
        <taxon>Pseudonocardiales</taxon>
        <taxon>Pseudonocardiaceae</taxon>
        <taxon>Actinokineospora</taxon>
    </lineage>
</organism>
<dbReference type="RefSeq" id="WP_075974944.1">
    <property type="nucleotide sequence ID" value="NZ_MKQR01000011.1"/>
</dbReference>
<name>A0A1Q9LMI9_9PSEU</name>
<dbReference type="Gene3D" id="3.40.630.10">
    <property type="entry name" value="Zn peptidases"/>
    <property type="match status" value="1"/>
</dbReference>
<sequence length="431" mass="46008">MGTIDQERVAAELELLRRLGPRLSGSAEHAALVEHIAADLRGAGLVVAEDRHRFTRWDPPAAPRLTAGGRAVPIASVFPYSGAGRVRGPLVRVRRGRWSAARDAIAVVHVRNRELPLDAIVPVWKGSAPWGALAHPLIAATLAGLGLGRAKRAGVRGVVFVWKGLTEDAARGQYVPFTLPYQDIPAVFVTEDVAGDGELDVPADLVDAEMKTVWTVVEGTSAPRETVLVVTHTDGTNEVEENGHIAMLAMARDLVRTPPRRTVVLAFVAGHLRIPAVSDHGQAASRWLADHPELWRGRAVAGLGVEHLGAVAPDLLYASTAAMRDLVAAHWSGTTPLRVSKPGPLIQFGEGEPLHQAGIPTISLVSSPVGLLSTEPQPVDLDLLHRHVDSFRALLRRCDEADDLGVVEPAGAWDKAKAVGRIAVKLPGALR</sequence>
<gene>
    <name evidence="1" type="ORF">BJP25_17285</name>
</gene>